<reference evidence="2" key="1">
    <citation type="submission" date="2020-10" db="EMBL/GenBank/DDBJ databases">
        <title>Sequencing the genomes of 1000 actinobacteria strains.</title>
        <authorList>
            <person name="Klenk H.-P."/>
        </authorList>
    </citation>
    <scope>NUCLEOTIDE SEQUENCE</scope>
    <source>
        <strain evidence="2">DSM 45354</strain>
    </source>
</reference>
<name>A0A927MVY7_9ACTN</name>
<comment type="caution">
    <text evidence="2">The sequence shown here is derived from an EMBL/GenBank/DDBJ whole genome shotgun (WGS) entry which is preliminary data.</text>
</comment>
<evidence type="ECO:0000313" key="3">
    <source>
        <dbReference type="Proteomes" id="UP000638648"/>
    </source>
</evidence>
<evidence type="ECO:0000313" key="2">
    <source>
        <dbReference type="EMBL" id="MBE1606263.1"/>
    </source>
</evidence>
<evidence type="ECO:0000256" key="1">
    <source>
        <dbReference type="SAM" id="MobiDB-lite"/>
    </source>
</evidence>
<dbReference type="EMBL" id="JADBEM010000001">
    <property type="protein sequence ID" value="MBE1606263.1"/>
    <property type="molecule type" value="Genomic_DNA"/>
</dbReference>
<protein>
    <submittedName>
        <fullName evidence="2">Uncharacterized protein</fullName>
    </submittedName>
</protein>
<gene>
    <name evidence="2" type="ORF">HEB94_003111</name>
</gene>
<feature type="region of interest" description="Disordered" evidence="1">
    <location>
        <begin position="120"/>
        <end position="147"/>
    </location>
</feature>
<organism evidence="2 3">
    <name type="scientific">Actinopolymorpha pittospori</name>
    <dbReference type="NCBI Taxonomy" id="648752"/>
    <lineage>
        <taxon>Bacteria</taxon>
        <taxon>Bacillati</taxon>
        <taxon>Actinomycetota</taxon>
        <taxon>Actinomycetes</taxon>
        <taxon>Propionibacteriales</taxon>
        <taxon>Actinopolymorphaceae</taxon>
        <taxon>Actinopolymorpha</taxon>
    </lineage>
</organism>
<dbReference type="RefSeq" id="WP_192750424.1">
    <property type="nucleotide sequence ID" value="NZ_BAABJL010000011.1"/>
</dbReference>
<accession>A0A927MVY7</accession>
<sequence length="242" mass="26631">MLTCPSCGARFEPERRKLALCPACRAERDERAAQARQRRKEQREAPLRCLRCGEPFRRRPGANRHFCAVCADALAREADNARKRAKYAGTQEASEALRPSLPAWAQDLLDERLEEVGLATDGGSPAVQLDRLPPGAHTPTGTDDGRSTFSAELAGHLDTLGRRAAADPWWAANPHWAYRLGDPAALERFDLAPGLACGDKLGSHAGYNRHRYMKEAACPACSAAEREYRAERRKAVTEENAA</sequence>
<proteinExistence type="predicted"/>
<keyword evidence="3" id="KW-1185">Reference proteome</keyword>
<dbReference type="Proteomes" id="UP000638648">
    <property type="component" value="Unassembled WGS sequence"/>
</dbReference>
<dbReference type="AlphaFoldDB" id="A0A927MVY7"/>